<evidence type="ECO:0000256" key="5">
    <source>
        <dbReference type="ARBA" id="ARBA00022729"/>
    </source>
</evidence>
<proteinExistence type="inferred from homology"/>
<dbReference type="Pfam" id="PF01060">
    <property type="entry name" value="TTR-52"/>
    <property type="match status" value="1"/>
</dbReference>
<keyword evidence="6" id="KW-0175">Coiled coil</keyword>
<keyword evidence="4" id="KW-0964">Secreted</keyword>
<name>A0AAF3FCW8_9BILA</name>
<feature type="coiled-coil region" evidence="6">
    <location>
        <begin position="427"/>
        <end position="468"/>
    </location>
</feature>
<evidence type="ECO:0000313" key="8">
    <source>
        <dbReference type="Proteomes" id="UP000887575"/>
    </source>
</evidence>
<dbReference type="PANTHER" id="PTHR14894:SF0">
    <property type="entry name" value="CDK5 REGULATORY SUBUNIT-ASSOCIATED PROTEIN 3"/>
    <property type="match status" value="1"/>
</dbReference>
<organism evidence="8 9">
    <name type="scientific">Mesorhabditis belari</name>
    <dbReference type="NCBI Taxonomy" id="2138241"/>
    <lineage>
        <taxon>Eukaryota</taxon>
        <taxon>Metazoa</taxon>
        <taxon>Ecdysozoa</taxon>
        <taxon>Nematoda</taxon>
        <taxon>Chromadorea</taxon>
        <taxon>Rhabditida</taxon>
        <taxon>Rhabditina</taxon>
        <taxon>Rhabditomorpha</taxon>
        <taxon>Rhabditoidea</taxon>
        <taxon>Rhabditidae</taxon>
        <taxon>Mesorhabditinae</taxon>
        <taxon>Mesorhabditis</taxon>
    </lineage>
</organism>
<evidence type="ECO:0008006" key="10">
    <source>
        <dbReference type="Google" id="ProtNLM"/>
    </source>
</evidence>
<evidence type="ECO:0000256" key="6">
    <source>
        <dbReference type="SAM" id="Coils"/>
    </source>
</evidence>
<evidence type="ECO:0000256" key="2">
    <source>
        <dbReference type="ARBA" id="ARBA00007478"/>
    </source>
</evidence>
<dbReference type="GO" id="GO:0012505">
    <property type="term" value="C:endomembrane system"/>
    <property type="evidence" value="ECO:0007669"/>
    <property type="project" value="TreeGrafter"/>
</dbReference>
<feature type="region of interest" description="Disordered" evidence="7">
    <location>
        <begin position="641"/>
        <end position="665"/>
    </location>
</feature>
<accession>A0AAF3FCW8</accession>
<dbReference type="GO" id="GO:0005576">
    <property type="term" value="C:extracellular region"/>
    <property type="evidence" value="ECO:0007669"/>
    <property type="project" value="UniProtKB-SubCell"/>
</dbReference>
<dbReference type="InterPro" id="IPR008491">
    <property type="entry name" value="CDK5RAP3"/>
</dbReference>
<keyword evidence="5" id="KW-0732">Signal</keyword>
<feature type="coiled-coil region" evidence="6">
    <location>
        <begin position="124"/>
        <end position="151"/>
    </location>
</feature>
<feature type="compositionally biased region" description="Basic and acidic residues" evidence="7">
    <location>
        <begin position="653"/>
        <end position="665"/>
    </location>
</feature>
<evidence type="ECO:0000256" key="4">
    <source>
        <dbReference type="ARBA" id="ARBA00022525"/>
    </source>
</evidence>
<evidence type="ECO:0000256" key="7">
    <source>
        <dbReference type="SAM" id="MobiDB-lite"/>
    </source>
</evidence>
<protein>
    <recommendedName>
        <fullName evidence="10">CDK5 regulatory subunit-associated protein 3</fullName>
    </recommendedName>
</protein>
<dbReference type="WBParaSite" id="MBELARI_LOCUS4800">
    <property type="protein sequence ID" value="MBELARI_LOCUS4800"/>
    <property type="gene ID" value="MBELARI_LOCUS4800"/>
</dbReference>
<dbReference type="GO" id="GO:0007346">
    <property type="term" value="P:regulation of mitotic cell cycle"/>
    <property type="evidence" value="ECO:0007669"/>
    <property type="project" value="TreeGrafter"/>
</dbReference>
<comment type="similarity">
    <text evidence="2">Belongs to the CDK5RAP3 family.</text>
</comment>
<reference evidence="9" key="1">
    <citation type="submission" date="2024-02" db="UniProtKB">
        <authorList>
            <consortium name="WormBaseParasite"/>
        </authorList>
    </citation>
    <scope>IDENTIFICATION</scope>
</reference>
<dbReference type="AlphaFoldDB" id="A0AAF3FCW8"/>
<sequence>MTENLPIDIHCAKLLDWLVSRRHCNKNWQKDVLVIREKIKHAILDMPESEEIVNLLTGAYINYFHCSKIIEILKGTEKDTRNFLGYYSSQRMKDWQEIDSLYKQENVYLAESAQILQRLVQYEVPGLKNQIKKAEQNLEESVKKEKEYMKQSADSKKLYGKELERFGLPGNKLRLELLELAKDLPTFFGEQSKKIANLKDAIEHYENFRTYLHKDAPPKTSLLPAMKLVSAKGDRATAFELKYGVEPTAVEPPNFELLLQANEKKENDDDGAIDFGDAEIAFDDDQVIDFGYDSNFEVVADDSGAVGSLVARGEDALGVLENTTTQKTLKNELQELLAFLTMRLEDEERDSQADALVLAAEVRPDNAKISNAQLNNWIRSVKEIVADFTNPQRIHLFKIKASPQYVETLVEDLERKRDAEGRLVDRAKLMQQKQSQHEQEEKKLRDNLKSLLESTKELQKEIESEISKKYSNRRVNIMGGINLIKTNTKKSLSVRGTLKCGAVPAFGVLTRLFDRGSEATQALTEEHTNKNGEFTLQASFNPVKNLSPELKVYHDCNDGKKPGLRKFRFRIPENYVVETGNNKIFELGLINLEMKMLGEGRTNNEKAEDHGRRLVRSVQEVVSCDECTIKDDVYISRDSESRRKITTKSPFRGLDESPEQRIDPW</sequence>
<dbReference type="GO" id="GO:0009986">
    <property type="term" value="C:cell surface"/>
    <property type="evidence" value="ECO:0007669"/>
    <property type="project" value="InterPro"/>
</dbReference>
<dbReference type="Pfam" id="PF05600">
    <property type="entry name" value="CDK5RAP3"/>
    <property type="match status" value="1"/>
</dbReference>
<comment type="subcellular location">
    <subcellularLocation>
        <location evidence="1">Secreted</location>
    </subcellularLocation>
</comment>
<dbReference type="Proteomes" id="UP000887575">
    <property type="component" value="Unassembled WGS sequence"/>
</dbReference>
<dbReference type="InterPro" id="IPR038479">
    <property type="entry name" value="Transthyretin-like_sf"/>
</dbReference>
<dbReference type="InterPro" id="IPR001534">
    <property type="entry name" value="Transthyretin-like"/>
</dbReference>
<dbReference type="PANTHER" id="PTHR14894">
    <property type="entry name" value="CDK5 REGULATORY SUBUNIT-ASSOCIATED PROTEIN 3"/>
    <property type="match status" value="1"/>
</dbReference>
<evidence type="ECO:0000256" key="3">
    <source>
        <dbReference type="ARBA" id="ARBA00010112"/>
    </source>
</evidence>
<evidence type="ECO:0000256" key="1">
    <source>
        <dbReference type="ARBA" id="ARBA00004613"/>
    </source>
</evidence>
<evidence type="ECO:0000313" key="9">
    <source>
        <dbReference type="WBParaSite" id="MBELARI_LOCUS4800"/>
    </source>
</evidence>
<comment type="similarity">
    <text evidence="3">Belongs to the nematode transthyretin-like family.</text>
</comment>
<dbReference type="Gene3D" id="2.60.40.3330">
    <property type="match status" value="1"/>
</dbReference>
<keyword evidence="8" id="KW-1185">Reference proteome</keyword>